<keyword evidence="7" id="KW-0346">Stress response</keyword>
<dbReference type="Proteomes" id="UP001150538">
    <property type="component" value="Unassembled WGS sequence"/>
</dbReference>
<dbReference type="InterPro" id="IPR001452">
    <property type="entry name" value="SH3_domain"/>
</dbReference>
<dbReference type="GO" id="GO:0005886">
    <property type="term" value="C:plasma membrane"/>
    <property type="evidence" value="ECO:0007669"/>
    <property type="project" value="UniProtKB-SubCell"/>
</dbReference>
<dbReference type="SUPFAM" id="SSF50044">
    <property type="entry name" value="SH3-domain"/>
    <property type="match status" value="1"/>
</dbReference>
<dbReference type="PRINTS" id="PR00452">
    <property type="entry name" value="SH3DOMAIN"/>
</dbReference>
<dbReference type="SMART" id="SM00326">
    <property type="entry name" value="SH3"/>
    <property type="match status" value="1"/>
</dbReference>
<evidence type="ECO:0000256" key="6">
    <source>
        <dbReference type="ARBA" id="ARBA00022989"/>
    </source>
</evidence>
<dbReference type="PANTHER" id="PTHR15735">
    <property type="entry name" value="FCH AND DOUBLE SH3 DOMAINS PROTEIN"/>
    <property type="match status" value="1"/>
</dbReference>
<evidence type="ECO:0000256" key="2">
    <source>
        <dbReference type="ARBA" id="ARBA00009739"/>
    </source>
</evidence>
<evidence type="ECO:0000256" key="9">
    <source>
        <dbReference type="PROSITE-ProRule" id="PRU00192"/>
    </source>
</evidence>
<comment type="subcellular location">
    <subcellularLocation>
        <location evidence="1">Cell membrane</location>
        <topology evidence="1">Multi-pass membrane protein</topology>
    </subcellularLocation>
</comment>
<organism evidence="12 13">
    <name type="scientific">Mycoemilia scoparia</name>
    <dbReference type="NCBI Taxonomy" id="417184"/>
    <lineage>
        <taxon>Eukaryota</taxon>
        <taxon>Fungi</taxon>
        <taxon>Fungi incertae sedis</taxon>
        <taxon>Zoopagomycota</taxon>
        <taxon>Kickxellomycotina</taxon>
        <taxon>Kickxellomycetes</taxon>
        <taxon>Kickxellales</taxon>
        <taxon>Kickxellaceae</taxon>
        <taxon>Mycoemilia</taxon>
    </lineage>
</organism>
<dbReference type="GO" id="GO:0030833">
    <property type="term" value="P:regulation of actin filament polymerization"/>
    <property type="evidence" value="ECO:0007669"/>
    <property type="project" value="TreeGrafter"/>
</dbReference>
<proteinExistence type="inferred from homology"/>
<gene>
    <name evidence="12" type="primary">SHO1</name>
    <name evidence="12" type="ORF">H4219_003309</name>
</gene>
<keyword evidence="5 10" id="KW-0812">Transmembrane</keyword>
<evidence type="ECO:0000256" key="5">
    <source>
        <dbReference type="ARBA" id="ARBA00022692"/>
    </source>
</evidence>
<feature type="domain" description="SH3" evidence="11">
    <location>
        <begin position="175"/>
        <end position="234"/>
    </location>
</feature>
<protein>
    <submittedName>
        <fullName evidence="12">Transmembrane osmosensor</fullName>
    </submittedName>
</protein>
<dbReference type="InterPro" id="IPR035522">
    <property type="entry name" value="Sho1_SH3"/>
</dbReference>
<dbReference type="PROSITE" id="PS50002">
    <property type="entry name" value="SH3"/>
    <property type="match status" value="1"/>
</dbReference>
<evidence type="ECO:0000256" key="8">
    <source>
        <dbReference type="ARBA" id="ARBA00023136"/>
    </source>
</evidence>
<keyword evidence="13" id="KW-1185">Reference proteome</keyword>
<dbReference type="Pfam" id="PF00018">
    <property type="entry name" value="SH3_1"/>
    <property type="match status" value="1"/>
</dbReference>
<feature type="transmembrane region" description="Helical" evidence="10">
    <location>
        <begin position="53"/>
        <end position="73"/>
    </location>
</feature>
<evidence type="ECO:0000256" key="7">
    <source>
        <dbReference type="ARBA" id="ARBA00023016"/>
    </source>
</evidence>
<dbReference type="CDD" id="cd11855">
    <property type="entry name" value="SH3_Sho1p"/>
    <property type="match status" value="1"/>
</dbReference>
<keyword evidence="8 10" id="KW-0472">Membrane</keyword>
<evidence type="ECO:0000256" key="4">
    <source>
        <dbReference type="ARBA" id="ARBA00022475"/>
    </source>
</evidence>
<sequence>MALSRLFGNTVYLGTFTLSLIGWIISLVGALIYVVNEKPAGDVSAIVSETWFIIAYNGALLVFIALSIIGNYVTNFRLATLVFIGYTLSLMVGHISFYIYRDQTGLQVLAAGLIFSEVTWFGWVLILGTGEGAELVQSTSAVKSHNNRHSAISLQRGSSVSKTIYSESGLLPKEMGQIQARALYSYEANPEDSNEISFTKGEELDVIDTNGKWWQVRKADGRLGIAPSNYLEFI</sequence>
<evidence type="ECO:0000259" key="11">
    <source>
        <dbReference type="PROSITE" id="PS50002"/>
    </source>
</evidence>
<feature type="transmembrane region" description="Helical" evidence="10">
    <location>
        <begin position="106"/>
        <end position="127"/>
    </location>
</feature>
<keyword evidence="6 10" id="KW-1133">Transmembrane helix</keyword>
<dbReference type="EMBL" id="JANBPU010000076">
    <property type="protein sequence ID" value="KAJ1917278.1"/>
    <property type="molecule type" value="Genomic_DNA"/>
</dbReference>
<feature type="transmembrane region" description="Helical" evidence="10">
    <location>
        <begin position="80"/>
        <end position="100"/>
    </location>
</feature>
<feature type="transmembrane region" description="Helical" evidence="10">
    <location>
        <begin position="12"/>
        <end position="33"/>
    </location>
</feature>
<keyword evidence="4" id="KW-1003">Cell membrane</keyword>
<dbReference type="OrthoDB" id="5983572at2759"/>
<dbReference type="PANTHER" id="PTHR15735:SF20">
    <property type="entry name" value="HIGH OSMOLARITY SIGNALING PROTEIN SHO1"/>
    <property type="match status" value="1"/>
</dbReference>
<comment type="caution">
    <text evidence="12">The sequence shown here is derived from an EMBL/GenBank/DDBJ whole genome shotgun (WGS) entry which is preliminary data.</text>
</comment>
<dbReference type="InterPro" id="IPR036028">
    <property type="entry name" value="SH3-like_dom_sf"/>
</dbReference>
<dbReference type="AlphaFoldDB" id="A0A9W8A0H2"/>
<comment type="similarity">
    <text evidence="2">Belongs to the SHO1 family.</text>
</comment>
<keyword evidence="3 9" id="KW-0728">SH3 domain</keyword>
<accession>A0A9W8A0H2</accession>
<evidence type="ECO:0000256" key="10">
    <source>
        <dbReference type="SAM" id="Phobius"/>
    </source>
</evidence>
<evidence type="ECO:0000313" key="13">
    <source>
        <dbReference type="Proteomes" id="UP001150538"/>
    </source>
</evidence>
<evidence type="ECO:0000256" key="1">
    <source>
        <dbReference type="ARBA" id="ARBA00004651"/>
    </source>
</evidence>
<evidence type="ECO:0000256" key="3">
    <source>
        <dbReference type="ARBA" id="ARBA00022443"/>
    </source>
</evidence>
<name>A0A9W8A0H2_9FUNG</name>
<dbReference type="Gene3D" id="2.30.30.40">
    <property type="entry name" value="SH3 Domains"/>
    <property type="match status" value="1"/>
</dbReference>
<reference evidence="12" key="1">
    <citation type="submission" date="2022-07" db="EMBL/GenBank/DDBJ databases">
        <title>Phylogenomic reconstructions and comparative analyses of Kickxellomycotina fungi.</title>
        <authorList>
            <person name="Reynolds N.K."/>
            <person name="Stajich J.E."/>
            <person name="Barry K."/>
            <person name="Grigoriev I.V."/>
            <person name="Crous P."/>
            <person name="Smith M.E."/>
        </authorList>
    </citation>
    <scope>NUCLEOTIDE SEQUENCE</scope>
    <source>
        <strain evidence="12">NBRC 100468</strain>
    </source>
</reference>
<evidence type="ECO:0000313" key="12">
    <source>
        <dbReference type="EMBL" id="KAJ1917278.1"/>
    </source>
</evidence>